<keyword evidence="2 7" id="KW-0813">Transport</keyword>
<evidence type="ECO:0000256" key="5">
    <source>
        <dbReference type="ARBA" id="ARBA00022989"/>
    </source>
</evidence>
<feature type="transmembrane region" description="Helical" evidence="7">
    <location>
        <begin position="94"/>
        <end position="120"/>
    </location>
</feature>
<dbReference type="GO" id="GO:0005275">
    <property type="term" value="F:amine transmembrane transporter activity"/>
    <property type="evidence" value="ECO:0007669"/>
    <property type="project" value="TreeGrafter"/>
</dbReference>
<keyword evidence="4 7" id="KW-0812">Transmembrane</keyword>
<dbReference type="PROSITE" id="PS50928">
    <property type="entry name" value="ABC_TM1"/>
    <property type="match status" value="1"/>
</dbReference>
<evidence type="ECO:0000256" key="6">
    <source>
        <dbReference type="ARBA" id="ARBA00023136"/>
    </source>
</evidence>
<keyword evidence="6 7" id="KW-0472">Membrane</keyword>
<evidence type="ECO:0000256" key="3">
    <source>
        <dbReference type="ARBA" id="ARBA00022475"/>
    </source>
</evidence>
<accession>E7C8L5</accession>
<dbReference type="GO" id="GO:0043190">
    <property type="term" value="C:ATP-binding cassette (ABC) transporter complex"/>
    <property type="evidence" value="ECO:0007669"/>
    <property type="project" value="TreeGrafter"/>
</dbReference>
<reference evidence="9" key="1">
    <citation type="submission" date="2010-01" db="EMBL/GenBank/DDBJ databases">
        <title>Genome fragments of uncultured bacteria from the North Pacific subtropical Gyre.</title>
        <authorList>
            <person name="Pham V.D."/>
            <person name="Delong E.F."/>
        </authorList>
    </citation>
    <scope>NUCLEOTIDE SEQUENCE</scope>
</reference>
<dbReference type="InterPro" id="IPR035906">
    <property type="entry name" value="MetI-like_sf"/>
</dbReference>
<name>E7C8L5_9GAMM</name>
<comment type="similarity">
    <text evidence="7">Belongs to the binding-protein-dependent transport system permease family.</text>
</comment>
<organism evidence="9">
    <name type="scientific">uncultured gamma proteobacterium HF4000_47G05</name>
    <dbReference type="NCBI Taxonomy" id="723582"/>
    <lineage>
        <taxon>Bacteria</taxon>
        <taxon>Pseudomonadati</taxon>
        <taxon>Pseudomonadota</taxon>
        <taxon>Gammaproteobacteria</taxon>
        <taxon>environmental samples</taxon>
    </lineage>
</organism>
<evidence type="ECO:0000256" key="7">
    <source>
        <dbReference type="RuleBase" id="RU363032"/>
    </source>
</evidence>
<comment type="subcellular location">
    <subcellularLocation>
        <location evidence="1 7">Cell membrane</location>
        <topology evidence="1 7">Multi-pass membrane protein</topology>
    </subcellularLocation>
</comment>
<dbReference type="SUPFAM" id="SSF161098">
    <property type="entry name" value="MetI-like"/>
    <property type="match status" value="1"/>
</dbReference>
<evidence type="ECO:0000256" key="4">
    <source>
        <dbReference type="ARBA" id="ARBA00022692"/>
    </source>
</evidence>
<evidence type="ECO:0000313" key="9">
    <source>
        <dbReference type="EMBL" id="ADI23789.1"/>
    </source>
</evidence>
<sequence length="174" mass="18684">MGVLTAINDTFEMLLRPILDAMQTLPAFVYLIPVLMFFGGNVVSAVIAIMIYSLPPIIRLTNLGIREVSGEAIEASHSFGATFRQTLAKVRLPLALPSIMMGVNQSVMMVLAMLIITPMIGGGGLGREVFLGLNTANTGIALQAGLAIVFLAIILDRTTQAWSLRRQRALGLDT</sequence>
<dbReference type="Gene3D" id="1.10.3720.10">
    <property type="entry name" value="MetI-like"/>
    <property type="match status" value="1"/>
</dbReference>
<dbReference type="GO" id="GO:0031460">
    <property type="term" value="P:glycine betaine transport"/>
    <property type="evidence" value="ECO:0007669"/>
    <property type="project" value="TreeGrafter"/>
</dbReference>
<dbReference type="AlphaFoldDB" id="E7C8L5"/>
<keyword evidence="3" id="KW-1003">Cell membrane</keyword>
<feature type="transmembrane region" description="Helical" evidence="7">
    <location>
        <begin position="140"/>
        <end position="158"/>
    </location>
</feature>
<dbReference type="PANTHER" id="PTHR47737:SF1">
    <property type="entry name" value="GLYCINE BETAINE_PROLINE BETAINE TRANSPORT SYSTEM PERMEASE PROTEIN PROW"/>
    <property type="match status" value="1"/>
</dbReference>
<feature type="transmembrane region" description="Helical" evidence="7">
    <location>
        <begin position="27"/>
        <end position="52"/>
    </location>
</feature>
<dbReference type="CDD" id="cd06261">
    <property type="entry name" value="TM_PBP2"/>
    <property type="match status" value="1"/>
</dbReference>
<evidence type="ECO:0000259" key="8">
    <source>
        <dbReference type="PROSITE" id="PS50928"/>
    </source>
</evidence>
<feature type="domain" description="ABC transmembrane type-1" evidence="8">
    <location>
        <begin position="1"/>
        <end position="159"/>
    </location>
</feature>
<evidence type="ECO:0000256" key="1">
    <source>
        <dbReference type="ARBA" id="ARBA00004651"/>
    </source>
</evidence>
<keyword evidence="5 7" id="KW-1133">Transmembrane helix</keyword>
<dbReference type="GO" id="GO:0015871">
    <property type="term" value="P:choline transport"/>
    <property type="evidence" value="ECO:0007669"/>
    <property type="project" value="TreeGrafter"/>
</dbReference>
<dbReference type="InterPro" id="IPR000515">
    <property type="entry name" value="MetI-like"/>
</dbReference>
<dbReference type="EMBL" id="GU568024">
    <property type="protein sequence ID" value="ADI23789.1"/>
    <property type="molecule type" value="Genomic_DNA"/>
</dbReference>
<dbReference type="PANTHER" id="PTHR47737">
    <property type="entry name" value="GLYCINE BETAINE/PROLINE BETAINE TRANSPORT SYSTEM PERMEASE PROTEIN PROW"/>
    <property type="match status" value="1"/>
</dbReference>
<evidence type="ECO:0000256" key="2">
    <source>
        <dbReference type="ARBA" id="ARBA00022448"/>
    </source>
</evidence>
<dbReference type="Pfam" id="PF00528">
    <property type="entry name" value="BPD_transp_1"/>
    <property type="match status" value="1"/>
</dbReference>
<protein>
    <submittedName>
        <fullName evidence="9">ABC-type proline/glycine betaine transport system, permease component</fullName>
    </submittedName>
</protein>
<dbReference type="GO" id="GO:0015226">
    <property type="term" value="F:carnitine transmembrane transporter activity"/>
    <property type="evidence" value="ECO:0007669"/>
    <property type="project" value="TreeGrafter"/>
</dbReference>
<proteinExistence type="inferred from homology"/>